<dbReference type="FunFam" id="3.40.605.10:FF:000001">
    <property type="entry name" value="Aldehyde dehydrogenase 1"/>
    <property type="match status" value="1"/>
</dbReference>
<accession>A0A5B9PG51</accession>
<dbReference type="InterPro" id="IPR029510">
    <property type="entry name" value="Ald_DH_CS_GLU"/>
</dbReference>
<dbReference type="FunFam" id="3.40.309.10:FF:000012">
    <property type="entry name" value="Betaine aldehyde dehydrogenase"/>
    <property type="match status" value="1"/>
</dbReference>
<dbReference type="Gene3D" id="3.40.309.10">
    <property type="entry name" value="Aldehyde Dehydrogenase, Chain A, domain 2"/>
    <property type="match status" value="1"/>
</dbReference>
<evidence type="ECO:0000313" key="7">
    <source>
        <dbReference type="EMBL" id="QEG23742.1"/>
    </source>
</evidence>
<reference evidence="7 8" key="1">
    <citation type="submission" date="2019-08" db="EMBL/GenBank/DDBJ databases">
        <title>Deep-cultivation of Planctomycetes and their phenomic and genomic characterization uncovers novel biology.</title>
        <authorList>
            <person name="Wiegand S."/>
            <person name="Jogler M."/>
            <person name="Boedeker C."/>
            <person name="Pinto D."/>
            <person name="Vollmers J."/>
            <person name="Rivas-Marin E."/>
            <person name="Kohn T."/>
            <person name="Peeters S.H."/>
            <person name="Heuer A."/>
            <person name="Rast P."/>
            <person name="Oberbeckmann S."/>
            <person name="Bunk B."/>
            <person name="Jeske O."/>
            <person name="Meyerdierks A."/>
            <person name="Storesund J.E."/>
            <person name="Kallscheuer N."/>
            <person name="Luecker S."/>
            <person name="Lage O.M."/>
            <person name="Pohl T."/>
            <person name="Merkel B.J."/>
            <person name="Hornburger P."/>
            <person name="Mueller R.-W."/>
            <person name="Bruemmer F."/>
            <person name="Labrenz M."/>
            <person name="Spormann A.M."/>
            <person name="Op den Camp H."/>
            <person name="Overmann J."/>
            <person name="Amann R."/>
            <person name="Jetten M.S.M."/>
            <person name="Mascher T."/>
            <person name="Medema M.H."/>
            <person name="Devos D.P."/>
            <person name="Kaster A.-K."/>
            <person name="Ovreas L."/>
            <person name="Rohde M."/>
            <person name="Galperin M.Y."/>
            <person name="Jogler C."/>
        </authorList>
    </citation>
    <scope>NUCLEOTIDE SEQUENCE [LARGE SCALE GENOMIC DNA]</scope>
    <source>
        <strain evidence="7 8">FC18</strain>
    </source>
</reference>
<evidence type="ECO:0000313" key="8">
    <source>
        <dbReference type="Proteomes" id="UP000322214"/>
    </source>
</evidence>
<evidence type="ECO:0000256" key="1">
    <source>
        <dbReference type="ARBA" id="ARBA00009986"/>
    </source>
</evidence>
<dbReference type="PANTHER" id="PTHR43720:SF2">
    <property type="entry name" value="2-AMINOMUCONIC SEMIALDEHYDE DEHYDROGENASE"/>
    <property type="match status" value="1"/>
</dbReference>
<dbReference type="Proteomes" id="UP000322214">
    <property type="component" value="Chromosome"/>
</dbReference>
<comment type="similarity">
    <text evidence="1 5">Belongs to the aldehyde dehydrogenase family.</text>
</comment>
<feature type="domain" description="Aldehyde dehydrogenase" evidence="6">
    <location>
        <begin position="21"/>
        <end position="475"/>
    </location>
</feature>
<dbReference type="PANTHER" id="PTHR43720">
    <property type="entry name" value="2-AMINOMUCONIC SEMIALDEHYDE DEHYDROGENASE"/>
    <property type="match status" value="1"/>
</dbReference>
<dbReference type="Pfam" id="PF00171">
    <property type="entry name" value="Aldedh"/>
    <property type="match status" value="1"/>
</dbReference>
<keyword evidence="3" id="KW-0520">NAD</keyword>
<dbReference type="PROSITE" id="PS00070">
    <property type="entry name" value="ALDEHYDE_DEHYDR_CYS"/>
    <property type="match status" value="1"/>
</dbReference>
<evidence type="ECO:0000256" key="4">
    <source>
        <dbReference type="PROSITE-ProRule" id="PRU10007"/>
    </source>
</evidence>
<evidence type="ECO:0000259" key="6">
    <source>
        <dbReference type="Pfam" id="PF00171"/>
    </source>
</evidence>
<dbReference type="AlphaFoldDB" id="A0A5B9PG51"/>
<dbReference type="GO" id="GO:0047102">
    <property type="term" value="F:aminomuconate-semialdehyde dehydrogenase activity"/>
    <property type="evidence" value="ECO:0007669"/>
    <property type="project" value="UniProtKB-EC"/>
</dbReference>
<dbReference type="EMBL" id="CP042912">
    <property type="protein sequence ID" value="QEG23742.1"/>
    <property type="molecule type" value="Genomic_DNA"/>
</dbReference>
<dbReference type="InterPro" id="IPR016163">
    <property type="entry name" value="Ald_DH_C"/>
</dbReference>
<proteinExistence type="inferred from homology"/>
<gene>
    <name evidence="7" type="primary">amnC_2</name>
    <name evidence="7" type="ORF">MFFC18_36440</name>
</gene>
<dbReference type="RefSeq" id="WP_075086158.1">
    <property type="nucleotide sequence ID" value="NZ_CP042912.1"/>
</dbReference>
<dbReference type="InterPro" id="IPR016161">
    <property type="entry name" value="Ald_DH/histidinol_DH"/>
</dbReference>
<dbReference type="InterPro" id="IPR016162">
    <property type="entry name" value="Ald_DH_N"/>
</dbReference>
<feature type="active site" evidence="4">
    <location>
        <position position="247"/>
    </location>
</feature>
<dbReference type="Gene3D" id="3.40.605.10">
    <property type="entry name" value="Aldehyde Dehydrogenase, Chain A, domain 1"/>
    <property type="match status" value="1"/>
</dbReference>
<evidence type="ECO:0000256" key="3">
    <source>
        <dbReference type="ARBA" id="ARBA00023027"/>
    </source>
</evidence>
<keyword evidence="8" id="KW-1185">Reference proteome</keyword>
<dbReference type="STRING" id="980251.GCA_001642875_04308"/>
<sequence>MNKIQNYIDGKMLPPQSGLWLDNVEPATGKCYSLVPDSDSRDVGAAVKAARRAFPPWSSTHITERSAILHRIADVIESRLETFAQAESIDNGKPLWLSRSVDIPRCASNFRFFANLVTSTESQSHHSQGVVNYTLRKPLGPVACISPWNLPLYLFTWKIAPALAAGNTVIAKPSEVTPMTAFMLGELCAEAGLPDGVLNIVHGSGSRTGNALVDHDDIQAISFTGGTATGKHIASVTASKLKKISLELGGKNPNLIFADCDYELMLQTTLRSSFANQGQICLCGSRIYIQRSLYGKFREDFVARVKQLRVGDPNEPDSNQGAIVSQQHFEKVLGCIETAKREGGKVLCGGHQANLSGRCEHGWFIHPTVIEGLANDSQTNQQEIFGPVVSIAPFDDVDDAIEKANESQYGLAATIWTSDLTAAHRVADEVEAGIVWINCWLERDLRTPFGGMKQSGLGREGGMEAMRFWTEPKNVCIKF</sequence>
<dbReference type="PROSITE" id="PS00687">
    <property type="entry name" value="ALDEHYDE_DEHYDR_GLU"/>
    <property type="match status" value="1"/>
</dbReference>
<dbReference type="EC" id="1.2.1.32" evidence="7"/>
<organism evidence="7 8">
    <name type="scientific">Mariniblastus fucicola</name>
    <dbReference type="NCBI Taxonomy" id="980251"/>
    <lineage>
        <taxon>Bacteria</taxon>
        <taxon>Pseudomonadati</taxon>
        <taxon>Planctomycetota</taxon>
        <taxon>Planctomycetia</taxon>
        <taxon>Pirellulales</taxon>
        <taxon>Pirellulaceae</taxon>
        <taxon>Mariniblastus</taxon>
    </lineage>
</organism>
<dbReference type="SUPFAM" id="SSF53720">
    <property type="entry name" value="ALDH-like"/>
    <property type="match status" value="1"/>
</dbReference>
<dbReference type="KEGG" id="mff:MFFC18_36440"/>
<dbReference type="CDD" id="cd07093">
    <property type="entry name" value="ALDH_F8_HMSADH"/>
    <property type="match status" value="1"/>
</dbReference>
<name>A0A5B9PG51_9BACT</name>
<dbReference type="InterPro" id="IPR016160">
    <property type="entry name" value="Ald_DH_CS_CYS"/>
</dbReference>
<protein>
    <submittedName>
        <fullName evidence="7">2-aminomuconic 6-semialdehyde dehydrogenase</fullName>
        <ecNumber evidence="7">1.2.1.32</ecNumber>
    </submittedName>
</protein>
<keyword evidence="2 5" id="KW-0560">Oxidoreductase</keyword>
<dbReference type="OrthoDB" id="4503395at2"/>
<evidence type="ECO:0000256" key="5">
    <source>
        <dbReference type="RuleBase" id="RU003345"/>
    </source>
</evidence>
<evidence type="ECO:0000256" key="2">
    <source>
        <dbReference type="ARBA" id="ARBA00023002"/>
    </source>
</evidence>
<dbReference type="GO" id="GO:0004030">
    <property type="term" value="F:aldehyde dehydrogenase [NAD(P)+] activity"/>
    <property type="evidence" value="ECO:0007669"/>
    <property type="project" value="UniProtKB-ARBA"/>
</dbReference>
<dbReference type="InterPro" id="IPR015590">
    <property type="entry name" value="Aldehyde_DH_dom"/>
</dbReference>